<dbReference type="PANTHER" id="PTHR44520:SF2">
    <property type="entry name" value="RESPONSE REGULATOR RCP1"/>
    <property type="match status" value="1"/>
</dbReference>
<keyword evidence="1" id="KW-0597">Phosphoprotein</keyword>
<evidence type="ECO:0000256" key="1">
    <source>
        <dbReference type="PROSITE-ProRule" id="PRU00169"/>
    </source>
</evidence>
<dbReference type="RefSeq" id="WP_191182609.1">
    <property type="nucleotide sequence ID" value="NZ_JACXAJ010000001.1"/>
</dbReference>
<gene>
    <name evidence="3" type="ORF">H9Q13_04980</name>
</gene>
<proteinExistence type="predicted"/>
<dbReference type="Pfam" id="PF00072">
    <property type="entry name" value="Response_reg"/>
    <property type="match status" value="1"/>
</dbReference>
<name>A0ABR7XE02_9BACT</name>
<dbReference type="PROSITE" id="PS50110">
    <property type="entry name" value="RESPONSE_REGULATORY"/>
    <property type="match status" value="1"/>
</dbReference>
<dbReference type="EMBL" id="JACXAJ010000001">
    <property type="protein sequence ID" value="MBD1396510.1"/>
    <property type="molecule type" value="Genomic_DNA"/>
</dbReference>
<evidence type="ECO:0000259" key="2">
    <source>
        <dbReference type="PROSITE" id="PS50110"/>
    </source>
</evidence>
<protein>
    <submittedName>
        <fullName evidence="3">Response regulator</fullName>
    </submittedName>
</protein>
<evidence type="ECO:0000313" key="3">
    <source>
        <dbReference type="EMBL" id="MBD1396510.1"/>
    </source>
</evidence>
<organism evidence="3 4">
    <name type="scientific">Pontibacter aquaedesilientis</name>
    <dbReference type="NCBI Taxonomy" id="2766980"/>
    <lineage>
        <taxon>Bacteria</taxon>
        <taxon>Pseudomonadati</taxon>
        <taxon>Bacteroidota</taxon>
        <taxon>Cytophagia</taxon>
        <taxon>Cytophagales</taxon>
        <taxon>Hymenobacteraceae</taxon>
        <taxon>Pontibacter</taxon>
    </lineage>
</organism>
<sequence length="133" mass="15350">MIRKVFIIDDDEISLYLTSLILESVDYAQEIHTFMTADDAFASLLQLHYSNMPEVILLDLNMPTKSGWDFLDMLSMYEEKLQNKTCIYILTSSIAECDKSKSETYPLVNGFLHKPLDEDSLDLIARTCPRDRD</sequence>
<dbReference type="InterPro" id="IPR011006">
    <property type="entry name" value="CheY-like_superfamily"/>
</dbReference>
<dbReference type="SMART" id="SM00448">
    <property type="entry name" value="REC"/>
    <property type="match status" value="1"/>
</dbReference>
<dbReference type="SUPFAM" id="SSF52172">
    <property type="entry name" value="CheY-like"/>
    <property type="match status" value="1"/>
</dbReference>
<dbReference type="InterPro" id="IPR052893">
    <property type="entry name" value="TCS_response_regulator"/>
</dbReference>
<comment type="caution">
    <text evidence="3">The sequence shown here is derived from an EMBL/GenBank/DDBJ whole genome shotgun (WGS) entry which is preliminary data.</text>
</comment>
<feature type="modified residue" description="4-aspartylphosphate" evidence="1">
    <location>
        <position position="59"/>
    </location>
</feature>
<evidence type="ECO:0000313" key="4">
    <source>
        <dbReference type="Proteomes" id="UP000625551"/>
    </source>
</evidence>
<dbReference type="Gene3D" id="3.40.50.2300">
    <property type="match status" value="1"/>
</dbReference>
<accession>A0ABR7XE02</accession>
<reference evidence="3 4" key="1">
    <citation type="submission" date="2020-09" db="EMBL/GenBank/DDBJ databases">
        <title>Genome sequencing and assembly of Pontibacter sp.</title>
        <authorList>
            <person name="Chhetri G."/>
        </authorList>
    </citation>
    <scope>NUCLEOTIDE SEQUENCE [LARGE SCALE GENOMIC DNA]</scope>
    <source>
        <strain evidence="3 4">JH31</strain>
    </source>
</reference>
<feature type="domain" description="Response regulatory" evidence="2">
    <location>
        <begin position="4"/>
        <end position="129"/>
    </location>
</feature>
<dbReference type="Proteomes" id="UP000625551">
    <property type="component" value="Unassembled WGS sequence"/>
</dbReference>
<dbReference type="InterPro" id="IPR001789">
    <property type="entry name" value="Sig_transdc_resp-reg_receiver"/>
</dbReference>
<keyword evidence="4" id="KW-1185">Reference proteome</keyword>
<dbReference type="PANTHER" id="PTHR44520">
    <property type="entry name" value="RESPONSE REGULATOR RCP1-RELATED"/>
    <property type="match status" value="1"/>
</dbReference>